<name>A0A2Z7AZ91_9LAMI</name>
<dbReference type="Proteomes" id="UP000250235">
    <property type="component" value="Unassembled WGS sequence"/>
</dbReference>
<accession>A0A2Z7AZ91</accession>
<sequence length="118" mass="13295">MKISKPAYQNRAGSDQLRAEETNCADQIRRELRAEEVHCINKEHSSAKKKISLGASISLERISSGKISSGKKISLEQIKIRSHKLEQINTSNSSELYIEDETAQSCTKQIRAEQSYTK</sequence>
<reference evidence="1 2" key="1">
    <citation type="journal article" date="2015" name="Proc. Natl. Acad. Sci. U.S.A.">
        <title>The resurrection genome of Boea hygrometrica: A blueprint for survival of dehydration.</title>
        <authorList>
            <person name="Xiao L."/>
            <person name="Yang G."/>
            <person name="Zhang L."/>
            <person name="Yang X."/>
            <person name="Zhao S."/>
            <person name="Ji Z."/>
            <person name="Zhou Q."/>
            <person name="Hu M."/>
            <person name="Wang Y."/>
            <person name="Chen M."/>
            <person name="Xu Y."/>
            <person name="Jin H."/>
            <person name="Xiao X."/>
            <person name="Hu G."/>
            <person name="Bao F."/>
            <person name="Hu Y."/>
            <person name="Wan P."/>
            <person name="Li L."/>
            <person name="Deng X."/>
            <person name="Kuang T."/>
            <person name="Xiang C."/>
            <person name="Zhu J.K."/>
            <person name="Oliver M.J."/>
            <person name="He Y."/>
        </authorList>
    </citation>
    <scope>NUCLEOTIDE SEQUENCE [LARGE SCALE GENOMIC DNA]</scope>
    <source>
        <strain evidence="2">cv. XS01</strain>
    </source>
</reference>
<proteinExistence type="predicted"/>
<organism evidence="1 2">
    <name type="scientific">Dorcoceras hygrometricum</name>
    <dbReference type="NCBI Taxonomy" id="472368"/>
    <lineage>
        <taxon>Eukaryota</taxon>
        <taxon>Viridiplantae</taxon>
        <taxon>Streptophyta</taxon>
        <taxon>Embryophyta</taxon>
        <taxon>Tracheophyta</taxon>
        <taxon>Spermatophyta</taxon>
        <taxon>Magnoliopsida</taxon>
        <taxon>eudicotyledons</taxon>
        <taxon>Gunneridae</taxon>
        <taxon>Pentapetalae</taxon>
        <taxon>asterids</taxon>
        <taxon>lamiids</taxon>
        <taxon>Lamiales</taxon>
        <taxon>Gesneriaceae</taxon>
        <taxon>Didymocarpoideae</taxon>
        <taxon>Trichosporeae</taxon>
        <taxon>Loxocarpinae</taxon>
        <taxon>Dorcoceras</taxon>
    </lineage>
</organism>
<evidence type="ECO:0000313" key="2">
    <source>
        <dbReference type="Proteomes" id="UP000250235"/>
    </source>
</evidence>
<dbReference type="EMBL" id="KV010657">
    <property type="protein sequence ID" value="KZV27155.1"/>
    <property type="molecule type" value="Genomic_DNA"/>
</dbReference>
<keyword evidence="2" id="KW-1185">Reference proteome</keyword>
<dbReference type="AlphaFoldDB" id="A0A2Z7AZ91"/>
<evidence type="ECO:0000313" key="1">
    <source>
        <dbReference type="EMBL" id="KZV27155.1"/>
    </source>
</evidence>
<protein>
    <submittedName>
        <fullName evidence="1">Uncharacterized protein</fullName>
    </submittedName>
</protein>
<gene>
    <name evidence="1" type="ORF">F511_21662</name>
</gene>